<dbReference type="PANTHER" id="PTHR34824">
    <property type="entry name" value="HEAT-INDUCIBLE TRANSCRIPTION REPRESSOR HRCA"/>
    <property type="match status" value="1"/>
</dbReference>
<dbReference type="InterPro" id="IPR029016">
    <property type="entry name" value="GAF-like_dom_sf"/>
</dbReference>
<dbReference type="SUPFAM" id="SSF46785">
    <property type="entry name" value="Winged helix' DNA-binding domain"/>
    <property type="match status" value="1"/>
</dbReference>
<organism evidence="7 9">
    <name type="scientific">Trichococcus ilyis</name>
    <dbReference type="NCBI Taxonomy" id="640938"/>
    <lineage>
        <taxon>Bacteria</taxon>
        <taxon>Bacillati</taxon>
        <taxon>Bacillota</taxon>
        <taxon>Bacilli</taxon>
        <taxon>Lactobacillales</taxon>
        <taxon>Carnobacteriaceae</taxon>
        <taxon>Trichococcus</taxon>
    </lineage>
</organism>
<dbReference type="OrthoDB" id="9783139at2"/>
<gene>
    <name evidence="5" type="primary">hrcA</name>
    <name evidence="8" type="ORF">SAMN05216375_10199</name>
    <name evidence="7" type="ORF">TR210_168</name>
</gene>
<proteinExistence type="inferred from homology"/>
<keyword evidence="2 5" id="KW-0805">Transcription regulation</keyword>
<reference evidence="8 10" key="2">
    <citation type="submission" date="2016-10" db="EMBL/GenBank/DDBJ databases">
        <authorList>
            <person name="Varghese N."/>
            <person name="Submissions S."/>
        </authorList>
    </citation>
    <scope>NUCLEOTIDE SEQUENCE [LARGE SCALE GENOMIC DNA]</scope>
    <source>
        <strain evidence="8 10">DSM 22150</strain>
    </source>
</reference>
<dbReference type="EMBL" id="FNYT01000001">
    <property type="protein sequence ID" value="SEI52018.1"/>
    <property type="molecule type" value="Genomic_DNA"/>
</dbReference>
<sequence length="344" mass="38889">MLTERQLLILDLIVRHYIEFEEPIGSKTLLKESSLAFSSATIRNEMMRIEELGFLEKMHSSSGRIPSIQGYRYYVDQILGKESEEVAEDVKQAIKHGFRNPFREVQQVVEKSAEMLSYLTNYTALAIGPETKDSRLTGFRLVALNESQVMAILVTDKGYVENQIFPVSPGFSTAEMEKIVNIFNQELVGRTLQEVFIKLQTDIPLIIRKYVDAKIDFTAIFNDIVTKLEHDRFHVGGSMNLLNHLDATMDKQKMKAILSMLNGSPDIHALFSSLHDGVGVKIGTELNNELLHNFSLITATYDTAGNGKGLIALLGPTNMPYQKMISIMNFMRYELSDNLNDLNK</sequence>
<evidence type="ECO:0000256" key="5">
    <source>
        <dbReference type="HAMAP-Rule" id="MF_00081"/>
    </source>
</evidence>
<dbReference type="InterPro" id="IPR023120">
    <property type="entry name" value="WHTH_transcript_rep_HrcA_IDD"/>
</dbReference>
<protein>
    <recommendedName>
        <fullName evidence="5">Heat-inducible transcription repressor HrcA</fullName>
    </recommendedName>
</protein>
<accession>A0A143Y7C3</accession>
<dbReference type="Gene3D" id="1.10.10.10">
    <property type="entry name" value="Winged helix-like DNA-binding domain superfamily/Winged helix DNA-binding domain"/>
    <property type="match status" value="1"/>
</dbReference>
<dbReference type="EMBL" id="FJNB01000001">
    <property type="protein sequence ID" value="CZQ81793.1"/>
    <property type="molecule type" value="Genomic_DNA"/>
</dbReference>
<dbReference type="STRING" id="640938.TR210_168"/>
<feature type="domain" description="Heat-inducible transcription repressor HrcA C-terminal" evidence="6">
    <location>
        <begin position="106"/>
        <end position="325"/>
    </location>
</feature>
<evidence type="ECO:0000313" key="7">
    <source>
        <dbReference type="EMBL" id="CZQ81793.1"/>
    </source>
</evidence>
<dbReference type="PIRSF" id="PIRSF005485">
    <property type="entry name" value="HrcA"/>
    <property type="match status" value="1"/>
</dbReference>
<comment type="similarity">
    <text evidence="5">Belongs to the HrcA family.</text>
</comment>
<evidence type="ECO:0000256" key="3">
    <source>
        <dbReference type="ARBA" id="ARBA00023016"/>
    </source>
</evidence>
<dbReference type="RefSeq" id="WP_068620602.1">
    <property type="nucleotide sequence ID" value="NZ_FJNB01000001.1"/>
</dbReference>
<dbReference type="Proteomes" id="UP000076878">
    <property type="component" value="Unassembled WGS sequence"/>
</dbReference>
<dbReference type="InterPro" id="IPR021153">
    <property type="entry name" value="HrcA_C"/>
</dbReference>
<dbReference type="InterPro" id="IPR036390">
    <property type="entry name" value="WH_DNA-bd_sf"/>
</dbReference>
<dbReference type="PANTHER" id="PTHR34824:SF1">
    <property type="entry name" value="HEAT-INDUCIBLE TRANSCRIPTION REPRESSOR HRCA"/>
    <property type="match status" value="1"/>
</dbReference>
<dbReference type="GO" id="GO:0003677">
    <property type="term" value="F:DNA binding"/>
    <property type="evidence" value="ECO:0007669"/>
    <property type="project" value="InterPro"/>
</dbReference>
<dbReference type="Proteomes" id="UP000199280">
    <property type="component" value="Unassembled WGS sequence"/>
</dbReference>
<keyword evidence="3 5" id="KW-0346">Stress response</keyword>
<evidence type="ECO:0000313" key="8">
    <source>
        <dbReference type="EMBL" id="SEI52018.1"/>
    </source>
</evidence>
<keyword evidence="1 5" id="KW-0678">Repressor</keyword>
<name>A0A143Y7C3_9LACT</name>
<dbReference type="InterPro" id="IPR036388">
    <property type="entry name" value="WH-like_DNA-bd_sf"/>
</dbReference>
<evidence type="ECO:0000313" key="9">
    <source>
        <dbReference type="Proteomes" id="UP000076878"/>
    </source>
</evidence>
<comment type="function">
    <text evidence="5">Negative regulator of class I heat shock genes (grpE-dnaK-dnaJ and groELS operons). Prevents heat-shock induction of these operons.</text>
</comment>
<dbReference type="InterPro" id="IPR002571">
    <property type="entry name" value="HrcA"/>
</dbReference>
<keyword evidence="10" id="KW-1185">Reference proteome</keyword>
<keyword evidence="4 5" id="KW-0804">Transcription</keyword>
<dbReference type="NCBIfam" id="TIGR00331">
    <property type="entry name" value="hrcA"/>
    <property type="match status" value="1"/>
</dbReference>
<dbReference type="Pfam" id="PF01628">
    <property type="entry name" value="HrcA"/>
    <property type="match status" value="1"/>
</dbReference>
<reference evidence="7 9" key="1">
    <citation type="submission" date="2016-02" db="EMBL/GenBank/DDBJ databases">
        <authorList>
            <person name="Wen L."/>
            <person name="He K."/>
            <person name="Yang H."/>
        </authorList>
    </citation>
    <scope>NUCLEOTIDE SEQUENCE [LARGE SCALE GENOMIC DNA]</scope>
    <source>
        <strain evidence="7">Trichococcus_R210</strain>
    </source>
</reference>
<dbReference type="Gene3D" id="3.30.390.60">
    <property type="entry name" value="Heat-inducible transcription repressor hrca homolog, domain 3"/>
    <property type="match status" value="1"/>
</dbReference>
<dbReference type="SUPFAM" id="SSF55781">
    <property type="entry name" value="GAF domain-like"/>
    <property type="match status" value="1"/>
</dbReference>
<dbReference type="HAMAP" id="MF_00081">
    <property type="entry name" value="HrcA"/>
    <property type="match status" value="1"/>
</dbReference>
<evidence type="ECO:0000313" key="10">
    <source>
        <dbReference type="Proteomes" id="UP000199280"/>
    </source>
</evidence>
<evidence type="ECO:0000256" key="2">
    <source>
        <dbReference type="ARBA" id="ARBA00023015"/>
    </source>
</evidence>
<dbReference type="Gene3D" id="3.30.450.40">
    <property type="match status" value="1"/>
</dbReference>
<evidence type="ECO:0000256" key="4">
    <source>
        <dbReference type="ARBA" id="ARBA00023163"/>
    </source>
</evidence>
<dbReference type="GO" id="GO:0045892">
    <property type="term" value="P:negative regulation of DNA-templated transcription"/>
    <property type="evidence" value="ECO:0007669"/>
    <property type="project" value="UniProtKB-UniRule"/>
</dbReference>
<evidence type="ECO:0000259" key="6">
    <source>
        <dbReference type="Pfam" id="PF01628"/>
    </source>
</evidence>
<evidence type="ECO:0000256" key="1">
    <source>
        <dbReference type="ARBA" id="ARBA00022491"/>
    </source>
</evidence>
<dbReference type="AlphaFoldDB" id="A0A143Y7C3"/>